<evidence type="ECO:0000313" key="11">
    <source>
        <dbReference type="Proteomes" id="UP001179361"/>
    </source>
</evidence>
<dbReference type="RefSeq" id="WP_231059910.1">
    <property type="nucleotide sequence ID" value="NZ_JAJNOC010000008.1"/>
</dbReference>
<dbReference type="InterPro" id="IPR000014">
    <property type="entry name" value="PAS"/>
</dbReference>
<dbReference type="InterPro" id="IPR013656">
    <property type="entry name" value="PAS_4"/>
</dbReference>
<gene>
    <name evidence="10" type="ORF">LQ564_20205</name>
</gene>
<dbReference type="InterPro" id="IPR003661">
    <property type="entry name" value="HisK_dim/P_dom"/>
</dbReference>
<evidence type="ECO:0000256" key="2">
    <source>
        <dbReference type="ARBA" id="ARBA00012438"/>
    </source>
</evidence>
<keyword evidence="11" id="KW-1185">Reference proteome</keyword>
<dbReference type="InterPro" id="IPR011006">
    <property type="entry name" value="CheY-like_superfamily"/>
</dbReference>
<dbReference type="SUPFAM" id="SSF55874">
    <property type="entry name" value="ATPase domain of HSP90 chaperone/DNA topoisomerase II/histidine kinase"/>
    <property type="match status" value="1"/>
</dbReference>
<dbReference type="InterPro" id="IPR001789">
    <property type="entry name" value="Sig_transdc_resp-reg_receiver"/>
</dbReference>
<dbReference type="PRINTS" id="PR00344">
    <property type="entry name" value="BCTRLSENSOR"/>
</dbReference>
<dbReference type="PROSITE" id="PS50109">
    <property type="entry name" value="HIS_KIN"/>
    <property type="match status" value="1"/>
</dbReference>
<dbReference type="EC" id="2.7.13.3" evidence="2"/>
<dbReference type="SMART" id="SM00065">
    <property type="entry name" value="GAF"/>
    <property type="match status" value="1"/>
</dbReference>
<dbReference type="SMART" id="SM00387">
    <property type="entry name" value="HATPase_c"/>
    <property type="match status" value="1"/>
</dbReference>
<feature type="domain" description="PAS" evidence="9">
    <location>
        <begin position="4"/>
        <end position="76"/>
    </location>
</feature>
<dbReference type="SUPFAM" id="SSF55785">
    <property type="entry name" value="PYP-like sensor domain (PAS domain)"/>
    <property type="match status" value="3"/>
</dbReference>
<dbReference type="Pfam" id="PF13188">
    <property type="entry name" value="PAS_8"/>
    <property type="match status" value="1"/>
</dbReference>
<dbReference type="SMART" id="SM00091">
    <property type="entry name" value="PAS"/>
    <property type="match status" value="3"/>
</dbReference>
<feature type="domain" description="Histidine kinase" evidence="7">
    <location>
        <begin position="608"/>
        <end position="826"/>
    </location>
</feature>
<evidence type="ECO:0000259" key="9">
    <source>
        <dbReference type="PROSITE" id="PS50112"/>
    </source>
</evidence>
<dbReference type="Gene3D" id="1.10.287.130">
    <property type="match status" value="1"/>
</dbReference>
<dbReference type="Pfam" id="PF00512">
    <property type="entry name" value="HisKA"/>
    <property type="match status" value="1"/>
</dbReference>
<protein>
    <recommendedName>
        <fullName evidence="2">histidine kinase</fullName>
        <ecNumber evidence="2">2.7.13.3</ecNumber>
    </recommendedName>
</protein>
<dbReference type="Pfam" id="PF00072">
    <property type="entry name" value="Response_reg"/>
    <property type="match status" value="1"/>
</dbReference>
<dbReference type="PANTHER" id="PTHR43047:SF72">
    <property type="entry name" value="OSMOSENSING HISTIDINE PROTEIN KINASE SLN1"/>
    <property type="match status" value="1"/>
</dbReference>
<dbReference type="Pfam" id="PF08448">
    <property type="entry name" value="PAS_4"/>
    <property type="match status" value="2"/>
</dbReference>
<dbReference type="InterPro" id="IPR003018">
    <property type="entry name" value="GAF"/>
</dbReference>
<dbReference type="InterPro" id="IPR003594">
    <property type="entry name" value="HATPase_dom"/>
</dbReference>
<dbReference type="InterPro" id="IPR036890">
    <property type="entry name" value="HATPase_C_sf"/>
</dbReference>
<dbReference type="SUPFAM" id="SSF47384">
    <property type="entry name" value="Homodimeric domain of signal transducing histidine kinase"/>
    <property type="match status" value="1"/>
</dbReference>
<evidence type="ECO:0000259" key="7">
    <source>
        <dbReference type="PROSITE" id="PS50109"/>
    </source>
</evidence>
<proteinExistence type="predicted"/>
<dbReference type="CDD" id="cd17580">
    <property type="entry name" value="REC_2_DhkD-like"/>
    <property type="match status" value="1"/>
</dbReference>
<dbReference type="NCBIfam" id="TIGR00229">
    <property type="entry name" value="sensory_box"/>
    <property type="match status" value="2"/>
</dbReference>
<evidence type="ECO:0000256" key="1">
    <source>
        <dbReference type="ARBA" id="ARBA00000085"/>
    </source>
</evidence>
<keyword evidence="4" id="KW-0808">Transferase</keyword>
<accession>A0ABS8QA64</accession>
<feature type="modified residue" description="4-aspartylphosphate" evidence="6">
    <location>
        <position position="903"/>
    </location>
</feature>
<evidence type="ECO:0000313" key="10">
    <source>
        <dbReference type="EMBL" id="MCD2518625.1"/>
    </source>
</evidence>
<dbReference type="InterPro" id="IPR029016">
    <property type="entry name" value="GAF-like_dom_sf"/>
</dbReference>
<evidence type="ECO:0000256" key="5">
    <source>
        <dbReference type="ARBA" id="ARBA00022777"/>
    </source>
</evidence>
<dbReference type="InterPro" id="IPR004358">
    <property type="entry name" value="Sig_transdc_His_kin-like_C"/>
</dbReference>
<dbReference type="Gene3D" id="3.30.565.10">
    <property type="entry name" value="Histidine kinase-like ATPase, C-terminal domain"/>
    <property type="match status" value="1"/>
</dbReference>
<dbReference type="SUPFAM" id="SSF55781">
    <property type="entry name" value="GAF domain-like"/>
    <property type="match status" value="1"/>
</dbReference>
<dbReference type="PANTHER" id="PTHR43047">
    <property type="entry name" value="TWO-COMPONENT HISTIDINE PROTEIN KINASE"/>
    <property type="match status" value="1"/>
</dbReference>
<evidence type="ECO:0000256" key="6">
    <source>
        <dbReference type="PROSITE-ProRule" id="PRU00169"/>
    </source>
</evidence>
<evidence type="ECO:0000259" key="8">
    <source>
        <dbReference type="PROSITE" id="PS50110"/>
    </source>
</evidence>
<evidence type="ECO:0000256" key="4">
    <source>
        <dbReference type="ARBA" id="ARBA00022679"/>
    </source>
</evidence>
<dbReference type="EMBL" id="JAJNOC010000008">
    <property type="protein sequence ID" value="MCD2518625.1"/>
    <property type="molecule type" value="Genomic_DNA"/>
</dbReference>
<keyword evidence="3 6" id="KW-0597">Phosphoprotein</keyword>
<dbReference type="Gene3D" id="3.30.450.40">
    <property type="match status" value="1"/>
</dbReference>
<dbReference type="InterPro" id="IPR036097">
    <property type="entry name" value="HisK_dim/P_sf"/>
</dbReference>
<evidence type="ECO:0000256" key="3">
    <source>
        <dbReference type="ARBA" id="ARBA00022553"/>
    </source>
</evidence>
<organism evidence="10 11">
    <name type="scientific">Massilia phyllostachyos</name>
    <dbReference type="NCBI Taxonomy" id="2898585"/>
    <lineage>
        <taxon>Bacteria</taxon>
        <taxon>Pseudomonadati</taxon>
        <taxon>Pseudomonadota</taxon>
        <taxon>Betaproteobacteria</taxon>
        <taxon>Burkholderiales</taxon>
        <taxon>Oxalobacteraceae</taxon>
        <taxon>Telluria group</taxon>
        <taxon>Massilia</taxon>
    </lineage>
</organism>
<keyword evidence="5" id="KW-0418">Kinase</keyword>
<dbReference type="CDD" id="cd00130">
    <property type="entry name" value="PAS"/>
    <property type="match status" value="2"/>
</dbReference>
<dbReference type="InterPro" id="IPR035965">
    <property type="entry name" value="PAS-like_dom_sf"/>
</dbReference>
<feature type="domain" description="Response regulatory" evidence="8">
    <location>
        <begin position="850"/>
        <end position="967"/>
    </location>
</feature>
<dbReference type="InterPro" id="IPR005467">
    <property type="entry name" value="His_kinase_dom"/>
</dbReference>
<dbReference type="CDD" id="cd00082">
    <property type="entry name" value="HisKA"/>
    <property type="match status" value="1"/>
</dbReference>
<dbReference type="PROSITE" id="PS50112">
    <property type="entry name" value="PAS"/>
    <property type="match status" value="1"/>
</dbReference>
<dbReference type="SMART" id="SM00388">
    <property type="entry name" value="HisKA"/>
    <property type="match status" value="1"/>
</dbReference>
<comment type="catalytic activity">
    <reaction evidence="1">
        <text>ATP + protein L-histidine = ADP + protein N-phospho-L-histidine.</text>
        <dbReference type="EC" id="2.7.13.3"/>
    </reaction>
</comment>
<dbReference type="Gene3D" id="3.40.50.2300">
    <property type="match status" value="1"/>
</dbReference>
<name>A0ABS8QA64_9BURK</name>
<dbReference type="Gene3D" id="3.30.450.20">
    <property type="entry name" value="PAS domain"/>
    <property type="match status" value="3"/>
</dbReference>
<dbReference type="Proteomes" id="UP001179361">
    <property type="component" value="Unassembled WGS sequence"/>
</dbReference>
<dbReference type="Pfam" id="PF02518">
    <property type="entry name" value="HATPase_c"/>
    <property type="match status" value="1"/>
</dbReference>
<dbReference type="PROSITE" id="PS50110">
    <property type="entry name" value="RESPONSE_REGULATORY"/>
    <property type="match status" value="1"/>
</dbReference>
<dbReference type="SUPFAM" id="SSF52172">
    <property type="entry name" value="CheY-like"/>
    <property type="match status" value="1"/>
</dbReference>
<comment type="caution">
    <text evidence="10">The sequence shown here is derived from an EMBL/GenBank/DDBJ whole genome shotgun (WGS) entry which is preliminary data.</text>
</comment>
<sequence length="967" mass="104895">MASLDHRYRALFDASPNPYLVMDRRLVIVDANRAYLASTGRRLEDIAGRPALQAFPTDPDTERQMAASIERVIDSGRPDTLALLRYDMPRQGGGFETRYWTITHTPVADADGVVELVLQHPIDVTEVERRRQESGAAEGQGPAMLVERRGLLERARDVTRANLHLRADIDRLQTLFRKAPSFMAVLRGPKHVFEFVNEAMVALLGSRDYAGRPVREALAELAEQRLFEVLDQVYATGKEYLGYDVPVRVRRGPQGALEQVYINVIYQPIVEDGAVAGIFALGTDVTEQHWARRLVDEQVARLRQVEREQAFALALADRLRPEMAVEDIVGAASALLGEWLGVARVLFAQLREPGGVLLARRDWCRPGVASVAGTEIGIDAYGPGVARALRAGEDLVVADVAADPRSSGHLAAYEAVGVRAHLTLPQVSTGALRIVLSLHSDVARDWLEDDVRMARETAERTWAAVVAASAQAELRAERDQSQYIFDTMAEGFALVGRDWNITRMNATGLQLIARAEHEVVGRDHWEAFPDSVGSEVDPILRRAMATGTPGVVEYLYPLQNGEQRWMEVRAYPAMDGGLAVFFRDITKRRQAQEQLRIEAQRKDEFLAMLAHELRNPLAPIGAAAELLALGRLDAEGVRRTSAIVTRQVGHMTSLINDLLDVSRVTRGLVTLENSPVDVKDAVADAVEQVRPLVEGRRHRLEVHLAPAHALVAGDRKRLVQVLANLLGNAAKYTPDGGRIVLEMEAQAQQVLLSVSDNGIGMAPEVQDSVFGLFTQAQRSSDRSQGGLGIGLALVKSLVELHGGTVAVRSAGPGQGSCFSVRLPRIAAAAAPDADGPAGAAAPQPAGAGRSVLVVDDNVDAAELLGMMLDGAGHRAHIEHLSSSALGYVEGLGVEARPQACILDIGLPGMDGNELARRLRALPGMENALLVAVTGYGRPQDMEASLAAGFDHHLVKPVDIRQLLALLG</sequence>
<reference evidence="10" key="1">
    <citation type="submission" date="2021-11" db="EMBL/GenBank/DDBJ databases">
        <title>The complete genome of Massilia sp sp. G4R7.</title>
        <authorList>
            <person name="Liu L."/>
            <person name="Yue J."/>
            <person name="Yuan J."/>
            <person name="Yang F."/>
            <person name="Li L."/>
        </authorList>
    </citation>
    <scope>NUCLEOTIDE SEQUENCE</scope>
    <source>
        <strain evidence="10">G4R7</strain>
    </source>
</reference>
<dbReference type="SMART" id="SM00448">
    <property type="entry name" value="REC"/>
    <property type="match status" value="1"/>
</dbReference>